<protein>
    <submittedName>
        <fullName evidence="2">FRG domain protein</fullName>
    </submittedName>
</protein>
<name>A0A428G552_STROR</name>
<feature type="domain" description="FRG" evidence="1">
    <location>
        <begin position="61"/>
        <end position="174"/>
    </location>
</feature>
<dbReference type="Pfam" id="PF08867">
    <property type="entry name" value="FRG"/>
    <property type="match status" value="1"/>
</dbReference>
<dbReference type="Proteomes" id="UP000281558">
    <property type="component" value="Unassembled WGS sequence"/>
</dbReference>
<dbReference type="AlphaFoldDB" id="A0A428G552"/>
<gene>
    <name evidence="2" type="ORF">D8801_06770</name>
</gene>
<sequence length="383" mass="45131">MREYSVTYNNLTKKLKEHYKQHKYKGQTTRDVTSFVRSHSINIETFHDLIMEIAELSYKNPDVMLFYRGQNNNYIKTKYATLYPTIYRSNSEKDINFDFDILEKTSTLLMTELEKDNNVDKEEIKELKKIKLLQYSILQHYEVCKTPLLDLTQSIKVACSFAILDNKDKTGYIYVLGMPYVNGRISVDSEDYITNVRLLSISSSSSKRPFFQEGYLVQTEFASNADIEKGELDFNRRIVAIYKFKNTKKFWGSERPIEKGNLYPEEDTMKDICDRLKERKYDYIGNEDNNGNLIGTFLTLWNLLEDEIRNTTQLNDLQKGLKVLVNGRNKVNEDERQKIDEIRRFRNKLVHNTNDVSGKDLDNKIIDLKNLLRELNIKFKDIN</sequence>
<dbReference type="InterPro" id="IPR014966">
    <property type="entry name" value="FRG-dom"/>
</dbReference>
<evidence type="ECO:0000259" key="1">
    <source>
        <dbReference type="SMART" id="SM00901"/>
    </source>
</evidence>
<dbReference type="SMART" id="SM00901">
    <property type="entry name" value="FRG"/>
    <property type="match status" value="1"/>
</dbReference>
<dbReference type="RefSeq" id="WP_125848792.1">
    <property type="nucleotide sequence ID" value="NZ_RJPK01000004.1"/>
</dbReference>
<organism evidence="2 3">
    <name type="scientific">Streptococcus oralis</name>
    <dbReference type="NCBI Taxonomy" id="1303"/>
    <lineage>
        <taxon>Bacteria</taxon>
        <taxon>Bacillati</taxon>
        <taxon>Bacillota</taxon>
        <taxon>Bacilli</taxon>
        <taxon>Lactobacillales</taxon>
        <taxon>Streptococcaceae</taxon>
        <taxon>Streptococcus</taxon>
    </lineage>
</organism>
<evidence type="ECO:0000313" key="2">
    <source>
        <dbReference type="EMBL" id="RSJ69885.1"/>
    </source>
</evidence>
<accession>A0A428G552</accession>
<comment type="caution">
    <text evidence="2">The sequence shown here is derived from an EMBL/GenBank/DDBJ whole genome shotgun (WGS) entry which is preliminary data.</text>
</comment>
<dbReference type="EMBL" id="RJPK01000004">
    <property type="protein sequence ID" value="RSJ69885.1"/>
    <property type="molecule type" value="Genomic_DNA"/>
</dbReference>
<evidence type="ECO:0000313" key="3">
    <source>
        <dbReference type="Proteomes" id="UP000281558"/>
    </source>
</evidence>
<reference evidence="2 3" key="1">
    <citation type="submission" date="2018-11" db="EMBL/GenBank/DDBJ databases">
        <title>Species Designations Belie Phenotypic and Genotypic Heterogeneity in Oral Streptococci.</title>
        <authorList>
            <person name="Velsko I."/>
        </authorList>
    </citation>
    <scope>NUCLEOTIDE SEQUENCE [LARGE SCALE GENOMIC DNA]</scope>
    <source>
        <strain evidence="2 3">BCC10</strain>
    </source>
</reference>
<proteinExistence type="predicted"/>